<dbReference type="SMART" id="SM00577">
    <property type="entry name" value="CPDc"/>
    <property type="match status" value="1"/>
</dbReference>
<dbReference type="PROSITE" id="PS50969">
    <property type="entry name" value="FCP1"/>
    <property type="match status" value="1"/>
</dbReference>
<organism evidence="4 5">
    <name type="scientific">Conidiobolus coronatus (strain ATCC 28846 / CBS 209.66 / NRRL 28638)</name>
    <name type="common">Delacroixia coronata</name>
    <dbReference type="NCBI Taxonomy" id="796925"/>
    <lineage>
        <taxon>Eukaryota</taxon>
        <taxon>Fungi</taxon>
        <taxon>Fungi incertae sedis</taxon>
        <taxon>Zoopagomycota</taxon>
        <taxon>Entomophthoromycotina</taxon>
        <taxon>Entomophthoromycetes</taxon>
        <taxon>Entomophthorales</taxon>
        <taxon>Ancylistaceae</taxon>
        <taxon>Conidiobolus</taxon>
    </lineage>
</organism>
<dbReference type="InterPro" id="IPR050365">
    <property type="entry name" value="TIM50"/>
</dbReference>
<dbReference type="Pfam" id="PF03031">
    <property type="entry name" value="NIF"/>
    <property type="match status" value="1"/>
</dbReference>
<keyword evidence="1" id="KW-0813">Transport</keyword>
<dbReference type="Proteomes" id="UP000070444">
    <property type="component" value="Unassembled WGS sequence"/>
</dbReference>
<evidence type="ECO:0000259" key="3">
    <source>
        <dbReference type="PROSITE" id="PS50969"/>
    </source>
</evidence>
<dbReference type="SUPFAM" id="SSF56784">
    <property type="entry name" value="HAD-like"/>
    <property type="match status" value="1"/>
</dbReference>
<keyword evidence="5" id="KW-1185">Reference proteome</keyword>
<comment type="similarity">
    <text evidence="1">Belongs to the TIM50 family.</text>
</comment>
<dbReference type="InterPro" id="IPR004274">
    <property type="entry name" value="FCP1_dom"/>
</dbReference>
<feature type="region of interest" description="Disordered" evidence="2">
    <location>
        <begin position="42"/>
        <end position="91"/>
    </location>
</feature>
<comment type="function">
    <text evidence="1">Essential component of the TIM23 complex, a complex that mediates the translocation of transit peptide-containing proteins across the mitochondrial inner membrane.</text>
</comment>
<dbReference type="STRING" id="796925.A0A137NX04"/>
<name>A0A137NX04_CONC2</name>
<dbReference type="InterPro" id="IPR023214">
    <property type="entry name" value="HAD_sf"/>
</dbReference>
<comment type="subunit">
    <text evidence="1">Component of the TIM23 complex.</text>
</comment>
<dbReference type="OrthoDB" id="287041at2759"/>
<feature type="non-terminal residue" evidence="4">
    <location>
        <position position="264"/>
    </location>
</feature>
<dbReference type="AlphaFoldDB" id="A0A137NX04"/>
<protein>
    <recommendedName>
        <fullName evidence="1">Mitochondrial import inner membrane translocase subunit TIM50</fullName>
    </recommendedName>
</protein>
<sequence>MLPLLRRQLISSRLSYVSRLSNAQPLLKSFHNGAIRLQDEKATKAETATEADKKPLASPIFTSGSFEDPDVTETTTEKKEEKPTGQKGKKKHFKTNAEIRGTTLRNRLLLVLFAMGAWGTYHFGQEFSEEELELKDVPKDGSLPDRIRFRLNRNITYLAEPAFPVLLPDQPPAPPGEKQRLTLVMNLDETLIKTMWDREHGYRCAKRPGLDRFLGLTSCLFETVVFTSQQMFNAEIIIKNIDPYSMFFLHHLFREHTRFHDGKI</sequence>
<feature type="domain" description="FCP1 homology" evidence="3">
    <location>
        <begin position="176"/>
        <end position="264"/>
    </location>
</feature>
<dbReference type="InterPro" id="IPR036412">
    <property type="entry name" value="HAD-like_sf"/>
</dbReference>
<gene>
    <name evidence="4" type="ORF">CONCODRAFT_10659</name>
</gene>
<proteinExistence type="inferred from homology"/>
<dbReference type="EMBL" id="KQ964646">
    <property type="protein sequence ID" value="KXN67286.1"/>
    <property type="molecule type" value="Genomic_DNA"/>
</dbReference>
<reference evidence="4 5" key="1">
    <citation type="journal article" date="2015" name="Genome Biol. Evol.">
        <title>Phylogenomic analyses indicate that early fungi evolved digesting cell walls of algal ancestors of land plants.</title>
        <authorList>
            <person name="Chang Y."/>
            <person name="Wang S."/>
            <person name="Sekimoto S."/>
            <person name="Aerts A.L."/>
            <person name="Choi C."/>
            <person name="Clum A."/>
            <person name="LaButti K.M."/>
            <person name="Lindquist E.A."/>
            <person name="Yee Ngan C."/>
            <person name="Ohm R.A."/>
            <person name="Salamov A.A."/>
            <person name="Grigoriev I.V."/>
            <person name="Spatafora J.W."/>
            <person name="Berbee M.L."/>
        </authorList>
    </citation>
    <scope>NUCLEOTIDE SEQUENCE [LARGE SCALE GENOMIC DNA]</scope>
    <source>
        <strain evidence="4 5">NRRL 28638</strain>
    </source>
</reference>
<dbReference type="GO" id="GO:0015031">
    <property type="term" value="P:protein transport"/>
    <property type="evidence" value="ECO:0007669"/>
    <property type="project" value="UniProtKB-KW"/>
</dbReference>
<evidence type="ECO:0000256" key="1">
    <source>
        <dbReference type="RuleBase" id="RU365079"/>
    </source>
</evidence>
<dbReference type="PANTHER" id="PTHR12210">
    <property type="entry name" value="DULLARD PROTEIN PHOSPHATASE"/>
    <property type="match status" value="1"/>
</dbReference>
<evidence type="ECO:0000256" key="2">
    <source>
        <dbReference type="SAM" id="MobiDB-lite"/>
    </source>
</evidence>
<comment type="subcellular location">
    <subcellularLocation>
        <location evidence="1">Mitochondrion inner membrane</location>
        <topology evidence="1">Single-pass membrane protein</topology>
    </subcellularLocation>
</comment>
<evidence type="ECO:0000313" key="5">
    <source>
        <dbReference type="Proteomes" id="UP000070444"/>
    </source>
</evidence>
<dbReference type="CDD" id="cd07521">
    <property type="entry name" value="HAD_FCP1-like"/>
    <property type="match status" value="1"/>
</dbReference>
<dbReference type="GO" id="GO:0005744">
    <property type="term" value="C:TIM23 mitochondrial import inner membrane translocase complex"/>
    <property type="evidence" value="ECO:0007669"/>
    <property type="project" value="UniProtKB-UniRule"/>
</dbReference>
<evidence type="ECO:0000313" key="4">
    <source>
        <dbReference type="EMBL" id="KXN67286.1"/>
    </source>
</evidence>
<keyword evidence="1" id="KW-0809">Transit peptide</keyword>
<keyword evidence="1" id="KW-0496">Mitochondrion</keyword>
<dbReference type="OMA" id="VIMLDIN"/>
<keyword evidence="1" id="KW-0653">Protein transport</keyword>
<dbReference type="Gene3D" id="3.40.50.1000">
    <property type="entry name" value="HAD superfamily/HAD-like"/>
    <property type="match status" value="1"/>
</dbReference>
<keyword evidence="1" id="KW-0811">Translocation</keyword>
<feature type="compositionally biased region" description="Basic and acidic residues" evidence="2">
    <location>
        <begin position="75"/>
        <end position="84"/>
    </location>
</feature>
<accession>A0A137NX04</accession>